<name>A0A3E3DWR8_9FIRM</name>
<dbReference type="InterPro" id="IPR000771">
    <property type="entry name" value="FBA_II"/>
</dbReference>
<keyword evidence="2" id="KW-0479">Metal-binding</keyword>
<dbReference type="EMBL" id="QUSM01000005">
    <property type="protein sequence ID" value="RGD73605.1"/>
    <property type="molecule type" value="Genomic_DNA"/>
</dbReference>
<dbReference type="PANTHER" id="PTHR30304">
    <property type="entry name" value="D-TAGATOSE-1,6-BISPHOSPHATE ALDOLASE"/>
    <property type="match status" value="1"/>
</dbReference>
<evidence type="ECO:0000256" key="2">
    <source>
        <dbReference type="PIRSR" id="PIRSR001359-3"/>
    </source>
</evidence>
<evidence type="ECO:0000313" key="4">
    <source>
        <dbReference type="Proteomes" id="UP000261212"/>
    </source>
</evidence>
<feature type="binding site" evidence="2">
    <location>
        <position position="101"/>
    </location>
    <ligand>
        <name>Zn(2+)</name>
        <dbReference type="ChEBI" id="CHEBI:29105"/>
        <label>2</label>
    </ligand>
</feature>
<feature type="binding site" evidence="2">
    <location>
        <position position="131"/>
    </location>
    <ligand>
        <name>Zn(2+)</name>
        <dbReference type="ChEBI" id="CHEBI:29105"/>
        <label>2</label>
    </ligand>
</feature>
<reference evidence="3 4" key="1">
    <citation type="submission" date="2018-08" db="EMBL/GenBank/DDBJ databases">
        <title>A genome reference for cultivated species of the human gut microbiota.</title>
        <authorList>
            <person name="Zou Y."/>
            <person name="Xue W."/>
            <person name="Luo G."/>
        </authorList>
    </citation>
    <scope>NUCLEOTIDE SEQUENCE [LARGE SCALE GENOMIC DNA]</scope>
    <source>
        <strain evidence="3 4">AM25-6</strain>
    </source>
</reference>
<dbReference type="GeneID" id="98001185"/>
<evidence type="ECO:0000313" key="3">
    <source>
        <dbReference type="EMBL" id="RGD73605.1"/>
    </source>
</evidence>
<comment type="cofactor">
    <cofactor evidence="2">
        <name>Zn(2+)</name>
        <dbReference type="ChEBI" id="CHEBI:29105"/>
    </cofactor>
    <text evidence="2">Binds 2 Zn(2+) ions per subunit. One is catalytic and the other provides a structural contribution.</text>
</comment>
<comment type="caution">
    <text evidence="3">The sequence shown here is derived from an EMBL/GenBank/DDBJ whole genome shotgun (WGS) entry which is preliminary data.</text>
</comment>
<dbReference type="GO" id="GO:0008270">
    <property type="term" value="F:zinc ion binding"/>
    <property type="evidence" value="ECO:0007669"/>
    <property type="project" value="InterPro"/>
</dbReference>
<dbReference type="InterPro" id="IPR050246">
    <property type="entry name" value="Class_II_FBP_aldolase"/>
</dbReference>
<dbReference type="Gene3D" id="3.20.20.70">
    <property type="entry name" value="Aldolase class I"/>
    <property type="match status" value="1"/>
</dbReference>
<evidence type="ECO:0000256" key="1">
    <source>
        <dbReference type="PIRSR" id="PIRSR001359-1"/>
    </source>
</evidence>
<proteinExistence type="predicted"/>
<protein>
    <submittedName>
        <fullName evidence="3">Class II fructose-bisphosphate aldolase</fullName>
    </submittedName>
</protein>
<dbReference type="InterPro" id="IPR013785">
    <property type="entry name" value="Aldolase_TIM"/>
</dbReference>
<dbReference type="GO" id="GO:0005975">
    <property type="term" value="P:carbohydrate metabolic process"/>
    <property type="evidence" value="ECO:0007669"/>
    <property type="project" value="InterPro"/>
</dbReference>
<dbReference type="RefSeq" id="WP_039945576.1">
    <property type="nucleotide sequence ID" value="NZ_CABKNJ010000001.1"/>
</dbReference>
<keyword evidence="2" id="KW-0862">Zinc</keyword>
<organism evidence="3 4">
    <name type="scientific">Anaerofustis stercorihominis</name>
    <dbReference type="NCBI Taxonomy" id="214853"/>
    <lineage>
        <taxon>Bacteria</taxon>
        <taxon>Bacillati</taxon>
        <taxon>Bacillota</taxon>
        <taxon>Clostridia</taxon>
        <taxon>Eubacteriales</taxon>
        <taxon>Eubacteriaceae</taxon>
        <taxon>Anaerofustis</taxon>
    </lineage>
</organism>
<feature type="binding site" evidence="2">
    <location>
        <position position="218"/>
    </location>
    <ligand>
        <name>Zn(2+)</name>
        <dbReference type="ChEBI" id="CHEBI:29105"/>
        <label>1</label>
        <note>catalytic</note>
    </ligand>
</feature>
<dbReference type="PIRSF" id="PIRSF001359">
    <property type="entry name" value="F_bP_aldolase_II"/>
    <property type="match status" value="1"/>
</dbReference>
<dbReference type="AlphaFoldDB" id="A0A3E3DWR8"/>
<feature type="active site" description="Proton donor" evidence="1">
    <location>
        <position position="79"/>
    </location>
</feature>
<feature type="binding site" evidence="2">
    <location>
        <position position="188"/>
    </location>
    <ligand>
        <name>Zn(2+)</name>
        <dbReference type="ChEBI" id="CHEBI:29105"/>
        <label>1</label>
        <note>catalytic</note>
    </ligand>
</feature>
<dbReference type="SUPFAM" id="SSF51569">
    <property type="entry name" value="Aldolase"/>
    <property type="match status" value="1"/>
</dbReference>
<dbReference type="Pfam" id="PF01116">
    <property type="entry name" value="F_bP_aldolase"/>
    <property type="match status" value="1"/>
</dbReference>
<dbReference type="GO" id="GO:0016832">
    <property type="term" value="F:aldehyde-lyase activity"/>
    <property type="evidence" value="ECO:0007669"/>
    <property type="project" value="InterPro"/>
</dbReference>
<feature type="binding site" evidence="2">
    <location>
        <position position="80"/>
    </location>
    <ligand>
        <name>Zn(2+)</name>
        <dbReference type="ChEBI" id="CHEBI:29105"/>
        <label>1</label>
        <note>catalytic</note>
    </ligand>
</feature>
<gene>
    <name evidence="3" type="ORF">DW687_09650</name>
</gene>
<dbReference type="PANTHER" id="PTHR30304:SF0">
    <property type="entry name" value="D-TAGATOSE-1,6-BISPHOSPHATE ALDOLASE SUBUNIT GATY-RELATED"/>
    <property type="match status" value="1"/>
</dbReference>
<sequence length="296" mass="32793">MLYTMKPILDKAREDHYAVAAPNVLDYKTIDVAIKTAEKKNAPIILNVTFETNDDLSTFVNYAKDKAIHSKVPVAINLDHGGDYEQIIKSLKMDFTSIMVDRSMLEFEDNIKEVSEIVKIAHTLGCSVEAELGHVGTNIGADSEGMLGSNTIITEEDKKATFTKVEEAVEYVERTKVDCLAVAIGTVHGLYPKGLKPSIDFELLKKLRDAVKVPLVIHGGSGSGDDNLARACKEGICKVNICSDLLKKGREYINNGYLKDSDDMLTKLMYPLPAYYAGYSDMLEYYIDLFKSTNKA</sequence>
<dbReference type="Proteomes" id="UP000261212">
    <property type="component" value="Unassembled WGS sequence"/>
</dbReference>
<accession>A0A3E3DWR8</accession>